<feature type="compositionally biased region" description="Basic residues" evidence="5">
    <location>
        <begin position="226"/>
        <end position="235"/>
    </location>
</feature>
<evidence type="ECO:0000256" key="4">
    <source>
        <dbReference type="ARBA" id="ARBA00023242"/>
    </source>
</evidence>
<dbReference type="GO" id="GO:0032454">
    <property type="term" value="F:histone H3K9 demethylase activity"/>
    <property type="evidence" value="ECO:0007669"/>
    <property type="project" value="InterPro"/>
</dbReference>
<feature type="compositionally biased region" description="Basic and acidic residues" evidence="5">
    <location>
        <begin position="337"/>
        <end position="346"/>
    </location>
</feature>
<keyword evidence="7" id="KW-1185">Reference proteome</keyword>
<keyword evidence="3" id="KW-0479">Metal-binding</keyword>
<reference evidence="7" key="1">
    <citation type="journal article" date="2017" name="Front. Plant Sci.">
        <title>Climate Clever Clovers: New Paradigm to Reduce the Environmental Footprint of Ruminants by Breeding Low Methanogenic Forages Utilizing Haplotype Variation.</title>
        <authorList>
            <person name="Kaur P."/>
            <person name="Appels R."/>
            <person name="Bayer P.E."/>
            <person name="Keeble-Gagnere G."/>
            <person name="Wang J."/>
            <person name="Hirakawa H."/>
            <person name="Shirasawa K."/>
            <person name="Vercoe P."/>
            <person name="Stefanova K."/>
            <person name="Durmic Z."/>
            <person name="Nichols P."/>
            <person name="Revell C."/>
            <person name="Isobe S.N."/>
            <person name="Edwards D."/>
            <person name="Erskine W."/>
        </authorList>
    </citation>
    <scope>NUCLEOTIDE SEQUENCE [LARGE SCALE GENOMIC DNA]</scope>
    <source>
        <strain evidence="7">cv. Daliak</strain>
    </source>
</reference>
<dbReference type="GO" id="GO:0031490">
    <property type="term" value="F:chromatin DNA binding"/>
    <property type="evidence" value="ECO:0007669"/>
    <property type="project" value="TreeGrafter"/>
</dbReference>
<dbReference type="InterPro" id="IPR045109">
    <property type="entry name" value="LSDs-like"/>
</dbReference>
<organism evidence="6 7">
    <name type="scientific">Trifolium subterraneum</name>
    <name type="common">Subterranean clover</name>
    <dbReference type="NCBI Taxonomy" id="3900"/>
    <lineage>
        <taxon>Eukaryota</taxon>
        <taxon>Viridiplantae</taxon>
        <taxon>Streptophyta</taxon>
        <taxon>Embryophyta</taxon>
        <taxon>Tracheophyta</taxon>
        <taxon>Spermatophyta</taxon>
        <taxon>Magnoliopsida</taxon>
        <taxon>eudicotyledons</taxon>
        <taxon>Gunneridae</taxon>
        <taxon>Pentapetalae</taxon>
        <taxon>rosids</taxon>
        <taxon>fabids</taxon>
        <taxon>Fabales</taxon>
        <taxon>Fabaceae</taxon>
        <taxon>Papilionoideae</taxon>
        <taxon>50 kb inversion clade</taxon>
        <taxon>NPAAA clade</taxon>
        <taxon>Hologalegina</taxon>
        <taxon>IRL clade</taxon>
        <taxon>Trifolieae</taxon>
        <taxon>Trifolium</taxon>
    </lineage>
</organism>
<evidence type="ECO:0000313" key="7">
    <source>
        <dbReference type="Proteomes" id="UP000242715"/>
    </source>
</evidence>
<evidence type="ECO:0008006" key="8">
    <source>
        <dbReference type="Google" id="ProtNLM"/>
    </source>
</evidence>
<gene>
    <name evidence="6" type="ORF">TSUD_51760</name>
</gene>
<feature type="compositionally biased region" description="Basic and acidic residues" evidence="5">
    <location>
        <begin position="49"/>
        <end position="68"/>
    </location>
</feature>
<proteinExistence type="inferred from homology"/>
<dbReference type="AlphaFoldDB" id="A0A2Z6MP69"/>
<comment type="similarity">
    <text evidence="2">Belongs to the JARID1 histone demethylase family.</text>
</comment>
<dbReference type="GO" id="GO:0046872">
    <property type="term" value="F:metal ion binding"/>
    <property type="evidence" value="ECO:0007669"/>
    <property type="project" value="UniProtKB-KW"/>
</dbReference>
<evidence type="ECO:0000313" key="6">
    <source>
        <dbReference type="EMBL" id="GAU18065.1"/>
    </source>
</evidence>
<sequence>MADEKNNTTVSVTLTEESTPDDGEKTTATVDVAAETVPIVAETVLLNDSEGKSSVKEAEESVPDREKQAVNIVPETTLLKDDAVSVEVNDVAAGDSSSVKVPVAPVMYGRRKKKKRGRKSFAEIERMKKEREALMKTSEDGTKEETGKGDDDVAAEGSISVEVGPSVTGKKRGRKRKTEKEVETGEGADVAVEDSGSVDVRKSERPKKKISFKELEEWESDEELKKKGKRGRKKKIIADSDENNVAAEEGENMKKDEKKKPGRKKKETFSSGEEFEAEKKGEDVKKEKKKPGRKKKEIFGSGDEFEAEQKVEDVKKEKKKPGRKKKENFSSGEEFEAGQKGEDMKKEKKKPGRKRKTISEEGENGGTIKSEDELVGEKMSESDVLKEEDQDRCEIDTPLSDDNKGYSLRRTAAAKRPKYIEPKIQYPHLKEDEIAKACPVCCDNCNCKACLRSTTLIKAIKDSNPQTNKDFVVEPSKYMLKELLPYLRRMDEEQMAEKEIEAKRQGLPLSELQIEVADCPKNERVYW</sequence>
<dbReference type="GO" id="GO:0006357">
    <property type="term" value="P:regulation of transcription by RNA polymerase II"/>
    <property type="evidence" value="ECO:0007669"/>
    <property type="project" value="TreeGrafter"/>
</dbReference>
<dbReference type="EMBL" id="DF973178">
    <property type="protein sequence ID" value="GAU18065.1"/>
    <property type="molecule type" value="Genomic_DNA"/>
</dbReference>
<evidence type="ECO:0000256" key="5">
    <source>
        <dbReference type="SAM" id="MobiDB-lite"/>
    </source>
</evidence>
<accession>A0A2Z6MP69</accession>
<dbReference type="PANTHER" id="PTHR12549">
    <property type="entry name" value="JMJC DOMAIN-CONTAINING HISTONE DEMETHYLATION PROTEIN"/>
    <property type="match status" value="1"/>
</dbReference>
<feature type="compositionally biased region" description="Basic residues" evidence="5">
    <location>
        <begin position="109"/>
        <end position="119"/>
    </location>
</feature>
<feature type="compositionally biased region" description="Low complexity" evidence="5">
    <location>
        <begin position="7"/>
        <end position="17"/>
    </location>
</feature>
<dbReference type="Proteomes" id="UP000242715">
    <property type="component" value="Unassembled WGS sequence"/>
</dbReference>
<name>A0A2Z6MP69_TRISU</name>
<feature type="region of interest" description="Disordered" evidence="5">
    <location>
        <begin position="109"/>
        <end position="401"/>
    </location>
</feature>
<feature type="compositionally biased region" description="Basic residues" evidence="5">
    <location>
        <begin position="347"/>
        <end position="356"/>
    </location>
</feature>
<dbReference type="GO" id="GO:0000785">
    <property type="term" value="C:chromatin"/>
    <property type="evidence" value="ECO:0007669"/>
    <property type="project" value="TreeGrafter"/>
</dbReference>
<dbReference type="GO" id="GO:0003712">
    <property type="term" value="F:transcription coregulator activity"/>
    <property type="evidence" value="ECO:0007669"/>
    <property type="project" value="TreeGrafter"/>
</dbReference>
<feature type="compositionally biased region" description="Basic residues" evidence="5">
    <location>
        <begin position="287"/>
        <end position="296"/>
    </location>
</feature>
<evidence type="ECO:0000256" key="1">
    <source>
        <dbReference type="ARBA" id="ARBA00004123"/>
    </source>
</evidence>
<feature type="compositionally biased region" description="Basic residues" evidence="5">
    <location>
        <begin position="317"/>
        <end position="326"/>
    </location>
</feature>
<evidence type="ECO:0000256" key="3">
    <source>
        <dbReference type="ARBA" id="ARBA00022723"/>
    </source>
</evidence>
<protein>
    <recommendedName>
        <fullName evidence="8">Zinc-finger domain-containing protein</fullName>
    </recommendedName>
</protein>
<dbReference type="PANTHER" id="PTHR12549:SF11">
    <property type="entry name" value="LYSINE-SPECIFIC DEMETHYLASE JMJ25"/>
    <property type="match status" value="1"/>
</dbReference>
<feature type="region of interest" description="Disordered" evidence="5">
    <location>
        <begin position="48"/>
        <end position="69"/>
    </location>
</feature>
<feature type="compositionally biased region" description="Basic and acidic residues" evidence="5">
    <location>
        <begin position="369"/>
        <end position="395"/>
    </location>
</feature>
<keyword evidence="4" id="KW-0539">Nucleus</keyword>
<feature type="compositionally biased region" description="Basic and acidic residues" evidence="5">
    <location>
        <begin position="307"/>
        <end position="316"/>
    </location>
</feature>
<feature type="compositionally biased region" description="Basic and acidic residues" evidence="5">
    <location>
        <begin position="120"/>
        <end position="151"/>
    </location>
</feature>
<feature type="region of interest" description="Disordered" evidence="5">
    <location>
        <begin position="1"/>
        <end position="25"/>
    </location>
</feature>
<evidence type="ECO:0000256" key="2">
    <source>
        <dbReference type="ARBA" id="ARBA00006801"/>
    </source>
</evidence>
<feature type="compositionally biased region" description="Basic and acidic residues" evidence="5">
    <location>
        <begin position="277"/>
        <end position="286"/>
    </location>
</feature>
<dbReference type="OrthoDB" id="1727611at2759"/>
<dbReference type="GO" id="GO:0000118">
    <property type="term" value="C:histone deacetylase complex"/>
    <property type="evidence" value="ECO:0007669"/>
    <property type="project" value="TreeGrafter"/>
</dbReference>
<comment type="subcellular location">
    <subcellularLocation>
        <location evidence="1">Nucleus</location>
    </subcellularLocation>
</comment>